<accession>A0A1Q8RU82</accession>
<dbReference type="AlphaFoldDB" id="A0A1Q8RU82"/>
<organism evidence="1 2">
    <name type="scientific">Colletotrichum chlorophyti</name>
    <dbReference type="NCBI Taxonomy" id="708187"/>
    <lineage>
        <taxon>Eukaryota</taxon>
        <taxon>Fungi</taxon>
        <taxon>Dikarya</taxon>
        <taxon>Ascomycota</taxon>
        <taxon>Pezizomycotina</taxon>
        <taxon>Sordariomycetes</taxon>
        <taxon>Hypocreomycetidae</taxon>
        <taxon>Glomerellales</taxon>
        <taxon>Glomerellaceae</taxon>
        <taxon>Colletotrichum</taxon>
    </lineage>
</organism>
<sequence>MNLLTGNQCQIARSKANCCWGGSNGEDACLRQRGGANVCRRPPEASNFCTNVFRQGTQIPVSETCDADCCDTITGWGIGCPK</sequence>
<reference evidence="1 2" key="1">
    <citation type="submission" date="2016-11" db="EMBL/GenBank/DDBJ databases">
        <title>Draft Genome Assembly of Colletotrichum chlorophyti a pathogen of herbaceous plants.</title>
        <authorList>
            <person name="Gan P."/>
            <person name="Narusaka M."/>
            <person name="Tsushima A."/>
            <person name="Narusaka Y."/>
            <person name="Takano Y."/>
            <person name="Shirasu K."/>
        </authorList>
    </citation>
    <scope>NUCLEOTIDE SEQUENCE [LARGE SCALE GENOMIC DNA]</scope>
    <source>
        <strain evidence="1 2">NTL11</strain>
    </source>
</reference>
<gene>
    <name evidence="1" type="ORF">CCHL11_00125</name>
</gene>
<dbReference type="Proteomes" id="UP000186583">
    <property type="component" value="Unassembled WGS sequence"/>
</dbReference>
<dbReference type="OrthoDB" id="3446835at2759"/>
<name>A0A1Q8RU82_9PEZI</name>
<keyword evidence="2" id="KW-1185">Reference proteome</keyword>
<proteinExistence type="predicted"/>
<evidence type="ECO:0000313" key="1">
    <source>
        <dbReference type="EMBL" id="OLN87952.1"/>
    </source>
</evidence>
<dbReference type="EMBL" id="MPGH01000088">
    <property type="protein sequence ID" value="OLN87952.1"/>
    <property type="molecule type" value="Genomic_DNA"/>
</dbReference>
<protein>
    <submittedName>
        <fullName evidence="1">Uncharacterized protein</fullName>
    </submittedName>
</protein>
<comment type="caution">
    <text evidence="1">The sequence shown here is derived from an EMBL/GenBank/DDBJ whole genome shotgun (WGS) entry which is preliminary data.</text>
</comment>
<evidence type="ECO:0000313" key="2">
    <source>
        <dbReference type="Proteomes" id="UP000186583"/>
    </source>
</evidence>